<dbReference type="GO" id="GO:0016779">
    <property type="term" value="F:nucleotidyltransferase activity"/>
    <property type="evidence" value="ECO:0007669"/>
    <property type="project" value="InterPro"/>
</dbReference>
<evidence type="ECO:0000313" key="3">
    <source>
        <dbReference type="Proteomes" id="UP000192940"/>
    </source>
</evidence>
<keyword evidence="3" id="KW-1185">Reference proteome</keyword>
<keyword evidence="2" id="KW-0808">Transferase</keyword>
<dbReference type="CDD" id="cd05403">
    <property type="entry name" value="NT_KNTase_like"/>
    <property type="match status" value="1"/>
</dbReference>
<protein>
    <submittedName>
        <fullName evidence="2">Nucleotidyltransferase domain-containing protein</fullName>
    </submittedName>
</protein>
<dbReference type="SUPFAM" id="SSF81301">
    <property type="entry name" value="Nucleotidyltransferase"/>
    <property type="match status" value="1"/>
</dbReference>
<proteinExistence type="predicted"/>
<accession>A0A1X7H7G4</accession>
<dbReference type="Pfam" id="PF01909">
    <property type="entry name" value="NTP_transf_2"/>
    <property type="match status" value="1"/>
</dbReference>
<evidence type="ECO:0000313" key="2">
    <source>
        <dbReference type="EMBL" id="SMF80898.1"/>
    </source>
</evidence>
<dbReference type="STRING" id="1313296.SAMN05661091_1903"/>
<dbReference type="Proteomes" id="UP000192940">
    <property type="component" value="Chromosome I"/>
</dbReference>
<dbReference type="Gene3D" id="3.30.460.10">
    <property type="entry name" value="Beta Polymerase, domain 2"/>
    <property type="match status" value="1"/>
</dbReference>
<dbReference type="InterPro" id="IPR043519">
    <property type="entry name" value="NT_sf"/>
</dbReference>
<gene>
    <name evidence="2" type="ORF">SAMN05661091_1903</name>
</gene>
<evidence type="ECO:0000259" key="1">
    <source>
        <dbReference type="Pfam" id="PF01909"/>
    </source>
</evidence>
<name>A0A1X7H7G4_9BACL</name>
<sequence>MGERIVKTEPFEAAKQLISRDYPNCLIAVLGGSAGRGEHNEQSDLDIVLIDDSVEDFNRKTIESFGWVVELFFLTTSGYREQFDAGVMAGNPTLQRILAEGRVIHSRPEGEKIREEAQNDLDYGPLPYTSFDIDVARYAVTEFMMDLKGSDKRVEMWFIAQKLTTLLCEFILRANQHWTGEGKTLYRLVSAFNSSIAADLEDALERLYLYDDREALIELVPRLLEPYGGPHLIGYEE</sequence>
<reference evidence="2 3" key="1">
    <citation type="submission" date="2017-04" db="EMBL/GenBank/DDBJ databases">
        <authorList>
            <person name="Afonso C.L."/>
            <person name="Miller P.J."/>
            <person name="Scott M.A."/>
            <person name="Spackman E."/>
            <person name="Goraichik I."/>
            <person name="Dimitrov K.M."/>
            <person name="Suarez D.L."/>
            <person name="Swayne D.E."/>
        </authorList>
    </citation>
    <scope>NUCLEOTIDE SEQUENCE [LARGE SCALE GENOMIC DNA]</scope>
    <source>
        <strain evidence="2 3">N3/975</strain>
    </source>
</reference>
<dbReference type="InterPro" id="IPR002934">
    <property type="entry name" value="Polymerase_NTP_transf_dom"/>
</dbReference>
<organism evidence="2 3">
    <name type="scientific">Paenibacillus uliginis N3/975</name>
    <dbReference type="NCBI Taxonomy" id="1313296"/>
    <lineage>
        <taxon>Bacteria</taxon>
        <taxon>Bacillati</taxon>
        <taxon>Bacillota</taxon>
        <taxon>Bacilli</taxon>
        <taxon>Bacillales</taxon>
        <taxon>Paenibacillaceae</taxon>
        <taxon>Paenibacillus</taxon>
    </lineage>
</organism>
<dbReference type="AlphaFoldDB" id="A0A1X7H7G4"/>
<feature type="domain" description="Polymerase nucleotidyl transferase" evidence="1">
    <location>
        <begin position="28"/>
        <end position="55"/>
    </location>
</feature>
<dbReference type="EMBL" id="LT840184">
    <property type="protein sequence ID" value="SMF80898.1"/>
    <property type="molecule type" value="Genomic_DNA"/>
</dbReference>